<feature type="domain" description="PEP-utilising enzyme mobile" evidence="1">
    <location>
        <begin position="51"/>
        <end position="122"/>
    </location>
</feature>
<dbReference type="SUPFAM" id="SSF52009">
    <property type="entry name" value="Phosphohistidine domain"/>
    <property type="match status" value="1"/>
</dbReference>
<proteinExistence type="predicted"/>
<sequence>MAEGFHYTGASIINGTSASTGRATGYAHCVEVDLPEGDRLRFEHIHGVENIQEGDIVVMPDLLPAMCEWVDDADGFVVYGEERLTGRGSTYARQLEIPAVIDCPDIQSKVSTGDVLTVDCNAQWVLIHDQETS</sequence>
<dbReference type="AlphaFoldDB" id="A0ABD6CVJ3"/>
<evidence type="ECO:0000313" key="2">
    <source>
        <dbReference type="EMBL" id="MFD1632900.1"/>
    </source>
</evidence>
<reference evidence="2 3" key="1">
    <citation type="journal article" date="2019" name="Int. J. Syst. Evol. Microbiol.">
        <title>The Global Catalogue of Microorganisms (GCM) 10K type strain sequencing project: providing services to taxonomists for standard genome sequencing and annotation.</title>
        <authorList>
            <consortium name="The Broad Institute Genomics Platform"/>
            <consortium name="The Broad Institute Genome Sequencing Center for Infectious Disease"/>
            <person name="Wu L."/>
            <person name="Ma J."/>
        </authorList>
    </citation>
    <scope>NUCLEOTIDE SEQUENCE [LARGE SCALE GENOMIC DNA]</scope>
    <source>
        <strain evidence="2 3">CGMCC 1.10594</strain>
    </source>
</reference>
<dbReference type="InterPro" id="IPR036637">
    <property type="entry name" value="Phosphohistidine_dom_sf"/>
</dbReference>
<organism evidence="2 3">
    <name type="scientific">Haloplanus ruber</name>
    <dbReference type="NCBI Taxonomy" id="869892"/>
    <lineage>
        <taxon>Archaea</taxon>
        <taxon>Methanobacteriati</taxon>
        <taxon>Methanobacteriota</taxon>
        <taxon>Stenosarchaea group</taxon>
        <taxon>Halobacteria</taxon>
        <taxon>Halobacteriales</taxon>
        <taxon>Haloferacaceae</taxon>
        <taxon>Haloplanus</taxon>
    </lineage>
</organism>
<comment type="caution">
    <text evidence="2">The sequence shown here is derived from an EMBL/GenBank/DDBJ whole genome shotgun (WGS) entry which is preliminary data.</text>
</comment>
<evidence type="ECO:0000313" key="3">
    <source>
        <dbReference type="Proteomes" id="UP001597075"/>
    </source>
</evidence>
<gene>
    <name evidence="2" type="ORF">ACFSBJ_04000</name>
</gene>
<name>A0ABD6CVJ3_9EURY</name>
<dbReference type="RefSeq" id="WP_256406615.1">
    <property type="nucleotide sequence ID" value="NZ_CP187152.1"/>
</dbReference>
<keyword evidence="3" id="KW-1185">Reference proteome</keyword>
<protein>
    <submittedName>
        <fullName evidence="2">PEP-utilizing enzyme</fullName>
    </submittedName>
</protein>
<dbReference type="Pfam" id="PF00391">
    <property type="entry name" value="PEP-utilizers"/>
    <property type="match status" value="1"/>
</dbReference>
<dbReference type="EMBL" id="JBHUDL010000005">
    <property type="protein sequence ID" value="MFD1632900.1"/>
    <property type="molecule type" value="Genomic_DNA"/>
</dbReference>
<dbReference type="Proteomes" id="UP001597075">
    <property type="component" value="Unassembled WGS sequence"/>
</dbReference>
<accession>A0ABD6CVJ3</accession>
<dbReference type="InterPro" id="IPR008279">
    <property type="entry name" value="PEP-util_enz_mobile_dom"/>
</dbReference>
<dbReference type="Gene3D" id="3.50.30.10">
    <property type="entry name" value="Phosphohistidine domain"/>
    <property type="match status" value="1"/>
</dbReference>
<evidence type="ECO:0000259" key="1">
    <source>
        <dbReference type="Pfam" id="PF00391"/>
    </source>
</evidence>